<protein>
    <recommendedName>
        <fullName evidence="3">RBR-type E3 ubiquitin transferase</fullName>
        <ecNumber evidence="3">2.3.2.31</ecNumber>
    </recommendedName>
</protein>
<keyword evidence="6" id="KW-0677">Repeat</keyword>
<dbReference type="PROSITE" id="PS50908">
    <property type="entry name" value="RWD"/>
    <property type="match status" value="1"/>
</dbReference>
<dbReference type="InterPro" id="IPR044066">
    <property type="entry name" value="TRIAD_supradom"/>
</dbReference>
<dbReference type="SUPFAM" id="SSF54495">
    <property type="entry name" value="UBC-like"/>
    <property type="match status" value="1"/>
</dbReference>
<dbReference type="PROSITE" id="PS00518">
    <property type="entry name" value="ZF_RING_1"/>
    <property type="match status" value="1"/>
</dbReference>
<dbReference type="AlphaFoldDB" id="A0ABD1KQR1"/>
<proteinExistence type="inferred from homology"/>
<keyword evidence="8" id="KW-0833">Ubl conjugation pathway</keyword>
<keyword evidence="7 11" id="KW-0863">Zinc-finger</keyword>
<feature type="region of interest" description="Disordered" evidence="12">
    <location>
        <begin position="141"/>
        <end position="163"/>
    </location>
</feature>
<dbReference type="Gene3D" id="2.20.25.20">
    <property type="match status" value="1"/>
</dbReference>
<reference evidence="16 17" key="1">
    <citation type="submission" date="2024-09" db="EMBL/GenBank/DDBJ databases">
        <title>A chromosome-level genome assembly of Gray's grenadier anchovy, Coilia grayii.</title>
        <authorList>
            <person name="Fu Z."/>
        </authorList>
    </citation>
    <scope>NUCLEOTIDE SEQUENCE [LARGE SCALE GENOMIC DNA]</scope>
    <source>
        <strain evidence="16">G4</strain>
        <tissue evidence="16">Muscle</tissue>
    </source>
</reference>
<dbReference type="InterPro" id="IPR031128">
    <property type="entry name" value="RNF14_RING-HC_Zfn"/>
</dbReference>
<dbReference type="PROSITE" id="PS51873">
    <property type="entry name" value="TRIAD"/>
    <property type="match status" value="1"/>
</dbReference>
<accession>A0ABD1KQR1</accession>
<feature type="domain" description="RING-type" evidence="13">
    <location>
        <begin position="194"/>
        <end position="240"/>
    </location>
</feature>
<dbReference type="SMART" id="SM00591">
    <property type="entry name" value="RWD"/>
    <property type="match status" value="1"/>
</dbReference>
<dbReference type="Pfam" id="PF05773">
    <property type="entry name" value="RWD"/>
    <property type="match status" value="1"/>
</dbReference>
<keyword evidence="17" id="KW-1185">Reference proteome</keyword>
<feature type="compositionally biased region" description="Basic and acidic residues" evidence="12">
    <location>
        <begin position="323"/>
        <end position="336"/>
    </location>
</feature>
<evidence type="ECO:0000256" key="9">
    <source>
        <dbReference type="ARBA" id="ARBA00022833"/>
    </source>
</evidence>
<dbReference type="GO" id="GO:0061630">
    <property type="term" value="F:ubiquitin protein ligase activity"/>
    <property type="evidence" value="ECO:0007669"/>
    <property type="project" value="UniProtKB-EC"/>
</dbReference>
<dbReference type="CDD" id="cd16628">
    <property type="entry name" value="RING-HC_RBR_RNF14"/>
    <property type="match status" value="1"/>
</dbReference>
<comment type="similarity">
    <text evidence="10">Belongs to the RBR family. RNF14 subfamily.</text>
</comment>
<dbReference type="EMBL" id="JBHFQA010000003">
    <property type="protein sequence ID" value="KAL2101490.1"/>
    <property type="molecule type" value="Genomic_DNA"/>
</dbReference>
<evidence type="ECO:0000256" key="1">
    <source>
        <dbReference type="ARBA" id="ARBA00001798"/>
    </source>
</evidence>
<dbReference type="Pfam" id="PF01485">
    <property type="entry name" value="IBR"/>
    <property type="match status" value="1"/>
</dbReference>
<dbReference type="FunFam" id="3.30.40.10:FF:000137">
    <property type="entry name" value="RanBP-type and C3HC4-type zinc finger-containing protein 1"/>
    <property type="match status" value="1"/>
</dbReference>
<name>A0ABD1KQR1_9TELE</name>
<dbReference type="PANTHER" id="PTHR11685">
    <property type="entry name" value="RBR FAMILY RING FINGER AND IBR DOMAIN-CONTAINING"/>
    <property type="match status" value="1"/>
</dbReference>
<dbReference type="CDD" id="cd20341">
    <property type="entry name" value="BRcat_RBR_RNF14"/>
    <property type="match status" value="1"/>
</dbReference>
<evidence type="ECO:0000256" key="11">
    <source>
        <dbReference type="PROSITE-ProRule" id="PRU00175"/>
    </source>
</evidence>
<sequence length="452" mass="50754">MMETAQEDELLAMESIFGPAEFRRSKTYSGGVMQVCPELSSEFKVIKKGRRERHTEYDLQHLPPLVVDFELPATYPSQSSPVFTLSCQWLSHKQLSKVHKHLYEMWQETGGGVVLFSWFQFLREELLSFLPIPSPWEIPSTEHPELGASSPDTNDVSDPQAAAASTTGTDLLRSLLDHNQKMLQRVFEDQVFECGICFLGKPGSECYRFQHCQHVFCKDCIANLFRIGIGEGSVLQFSCPNSGCDSVPSPSEVKELVGSELFSRYDQLLLQKTLDCLAGVVYCPRPSCSCPVALEPGDSWALCASCAFAFCTTCREATHGVDKCTQDPKRRTDKPASDQAASSSQYAPLPKTLEGVQDIWHDYSTGTRLRRRLLEERYGKKVLLSDVTNALSGQWIEKNTQECPSCSVNIEKTEGCNNMWCAACHISFCWRCLAILPKNNPYDHFRESLCSM</sequence>
<keyword evidence="5" id="KW-0479">Metal-binding</keyword>
<keyword evidence="4" id="KW-0808">Transferase</keyword>
<evidence type="ECO:0000256" key="10">
    <source>
        <dbReference type="ARBA" id="ARBA00044508"/>
    </source>
</evidence>
<evidence type="ECO:0000256" key="4">
    <source>
        <dbReference type="ARBA" id="ARBA00022679"/>
    </source>
</evidence>
<evidence type="ECO:0000256" key="2">
    <source>
        <dbReference type="ARBA" id="ARBA00004906"/>
    </source>
</evidence>
<dbReference type="InterPro" id="IPR031127">
    <property type="entry name" value="E3_UB_ligase_RBR"/>
</dbReference>
<dbReference type="SUPFAM" id="SSF57850">
    <property type="entry name" value="RING/U-box"/>
    <property type="match status" value="3"/>
</dbReference>
<keyword evidence="9" id="KW-0862">Zinc</keyword>
<dbReference type="InterPro" id="IPR006575">
    <property type="entry name" value="RWD_dom"/>
</dbReference>
<evidence type="ECO:0000256" key="6">
    <source>
        <dbReference type="ARBA" id="ARBA00022737"/>
    </source>
</evidence>
<evidence type="ECO:0000313" key="17">
    <source>
        <dbReference type="Proteomes" id="UP001591681"/>
    </source>
</evidence>
<evidence type="ECO:0000256" key="7">
    <source>
        <dbReference type="ARBA" id="ARBA00022771"/>
    </source>
</evidence>
<dbReference type="InterPro" id="IPR047548">
    <property type="entry name" value="Rcat_RBR_RNF14"/>
</dbReference>
<feature type="region of interest" description="Disordered" evidence="12">
    <location>
        <begin position="323"/>
        <end position="345"/>
    </location>
</feature>
<dbReference type="SMART" id="SM00647">
    <property type="entry name" value="IBR"/>
    <property type="match status" value="2"/>
</dbReference>
<dbReference type="Gene3D" id="3.10.110.10">
    <property type="entry name" value="Ubiquitin Conjugating Enzyme"/>
    <property type="match status" value="1"/>
</dbReference>
<evidence type="ECO:0000259" key="14">
    <source>
        <dbReference type="PROSITE" id="PS50908"/>
    </source>
</evidence>
<dbReference type="SMART" id="SM00184">
    <property type="entry name" value="RING"/>
    <property type="match status" value="2"/>
</dbReference>
<feature type="domain" description="RWD" evidence="14">
    <location>
        <begin position="8"/>
        <end position="129"/>
    </location>
</feature>
<feature type="domain" description="RING-type" evidence="15">
    <location>
        <begin position="190"/>
        <end position="452"/>
    </location>
</feature>
<dbReference type="InterPro" id="IPR016135">
    <property type="entry name" value="UBQ-conjugating_enzyme/RWD"/>
</dbReference>
<dbReference type="Proteomes" id="UP001591681">
    <property type="component" value="Unassembled WGS sequence"/>
</dbReference>
<dbReference type="InterPro" id="IPR002867">
    <property type="entry name" value="IBR_dom"/>
</dbReference>
<dbReference type="PROSITE" id="PS50089">
    <property type="entry name" value="ZF_RING_2"/>
    <property type="match status" value="1"/>
</dbReference>
<dbReference type="Gene3D" id="3.30.40.10">
    <property type="entry name" value="Zinc/RING finger domain, C3HC4 (zinc finger)"/>
    <property type="match status" value="1"/>
</dbReference>
<evidence type="ECO:0000259" key="15">
    <source>
        <dbReference type="PROSITE" id="PS51873"/>
    </source>
</evidence>
<comment type="pathway">
    <text evidence="2">Protein modification; protein ubiquitination.</text>
</comment>
<dbReference type="InterPro" id="IPR017907">
    <property type="entry name" value="Znf_RING_CS"/>
</dbReference>
<dbReference type="CDD" id="cd23820">
    <property type="entry name" value="RWD_RNF14"/>
    <property type="match status" value="1"/>
</dbReference>
<dbReference type="InterPro" id="IPR013083">
    <property type="entry name" value="Znf_RING/FYVE/PHD"/>
</dbReference>
<dbReference type="EC" id="2.3.2.31" evidence="3"/>
<evidence type="ECO:0000256" key="3">
    <source>
        <dbReference type="ARBA" id="ARBA00012251"/>
    </source>
</evidence>
<evidence type="ECO:0000259" key="13">
    <source>
        <dbReference type="PROSITE" id="PS50089"/>
    </source>
</evidence>
<evidence type="ECO:0000256" key="8">
    <source>
        <dbReference type="ARBA" id="ARBA00022786"/>
    </source>
</evidence>
<dbReference type="InterPro" id="IPR001841">
    <property type="entry name" value="Znf_RING"/>
</dbReference>
<evidence type="ECO:0000256" key="5">
    <source>
        <dbReference type="ARBA" id="ARBA00022723"/>
    </source>
</evidence>
<dbReference type="Pfam" id="PF22191">
    <property type="entry name" value="IBR_1"/>
    <property type="match status" value="1"/>
</dbReference>
<feature type="compositionally biased region" description="Polar residues" evidence="12">
    <location>
        <begin position="150"/>
        <end position="163"/>
    </location>
</feature>
<organism evidence="16 17">
    <name type="scientific">Coilia grayii</name>
    <name type="common">Gray's grenadier anchovy</name>
    <dbReference type="NCBI Taxonomy" id="363190"/>
    <lineage>
        <taxon>Eukaryota</taxon>
        <taxon>Metazoa</taxon>
        <taxon>Chordata</taxon>
        <taxon>Craniata</taxon>
        <taxon>Vertebrata</taxon>
        <taxon>Euteleostomi</taxon>
        <taxon>Actinopterygii</taxon>
        <taxon>Neopterygii</taxon>
        <taxon>Teleostei</taxon>
        <taxon>Clupei</taxon>
        <taxon>Clupeiformes</taxon>
        <taxon>Clupeoidei</taxon>
        <taxon>Engraulidae</taxon>
        <taxon>Coilinae</taxon>
        <taxon>Coilia</taxon>
    </lineage>
</organism>
<comment type="catalytic activity">
    <reaction evidence="1">
        <text>[E2 ubiquitin-conjugating enzyme]-S-ubiquitinyl-L-cysteine + [acceptor protein]-L-lysine = [E2 ubiquitin-conjugating enzyme]-L-cysteine + [acceptor protein]-N(6)-ubiquitinyl-L-lysine.</text>
        <dbReference type="EC" id="2.3.2.31"/>
    </reaction>
</comment>
<dbReference type="Gene3D" id="1.20.120.1750">
    <property type="match status" value="1"/>
</dbReference>
<dbReference type="CDD" id="cd20354">
    <property type="entry name" value="Rcat_RBR_RNF14"/>
    <property type="match status" value="1"/>
</dbReference>
<evidence type="ECO:0000313" key="16">
    <source>
        <dbReference type="EMBL" id="KAL2101490.1"/>
    </source>
</evidence>
<dbReference type="GO" id="GO:0008270">
    <property type="term" value="F:zinc ion binding"/>
    <property type="evidence" value="ECO:0007669"/>
    <property type="project" value="UniProtKB-KW"/>
</dbReference>
<comment type="caution">
    <text evidence="16">The sequence shown here is derived from an EMBL/GenBank/DDBJ whole genome shotgun (WGS) entry which is preliminary data.</text>
</comment>
<evidence type="ECO:0000256" key="12">
    <source>
        <dbReference type="SAM" id="MobiDB-lite"/>
    </source>
</evidence>
<gene>
    <name evidence="16" type="ORF">ACEWY4_003251</name>
</gene>